<dbReference type="InterPro" id="IPR055414">
    <property type="entry name" value="LRR_R13L4/SHOC2-like"/>
</dbReference>
<keyword evidence="8" id="KW-0677">Repeat</keyword>
<dbReference type="SUPFAM" id="SSF52540">
    <property type="entry name" value="P-loop containing nucleoside triphosphate hydrolases"/>
    <property type="match status" value="1"/>
</dbReference>
<dbReference type="InterPro" id="IPR044974">
    <property type="entry name" value="Disease_R_plants"/>
</dbReference>
<keyword evidence="11" id="KW-0067">ATP-binding</keyword>
<evidence type="ECO:0000256" key="1">
    <source>
        <dbReference type="ARBA" id="ARBA00002074"/>
    </source>
</evidence>
<dbReference type="GO" id="GO:0005524">
    <property type="term" value="F:ATP binding"/>
    <property type="evidence" value="ECO:0007669"/>
    <property type="project" value="UniProtKB-KW"/>
</dbReference>
<evidence type="ECO:0000256" key="4">
    <source>
        <dbReference type="ARBA" id="ARBA00008894"/>
    </source>
</evidence>
<dbReference type="Pfam" id="PF05175">
    <property type="entry name" value="MTS"/>
    <property type="match status" value="1"/>
</dbReference>
<comment type="subcellular location">
    <subcellularLocation>
        <location evidence="3">Cytoplasm</location>
    </subcellularLocation>
    <subcellularLocation>
        <location evidence="2">Membrane</location>
        <topology evidence="2">Peripheral membrane protein</topology>
    </subcellularLocation>
</comment>
<evidence type="ECO:0000256" key="11">
    <source>
        <dbReference type="ARBA" id="ARBA00022840"/>
    </source>
</evidence>
<keyword evidence="12" id="KW-0175">Coiled coil</keyword>
<feature type="domain" description="Disease resistance protein winged helix" evidence="16">
    <location>
        <begin position="268"/>
        <end position="339"/>
    </location>
</feature>
<dbReference type="PRINTS" id="PR00364">
    <property type="entry name" value="DISEASERSIST"/>
</dbReference>
<dbReference type="Gene3D" id="1.10.8.430">
    <property type="entry name" value="Helical domain of apoptotic protease-activating factors"/>
    <property type="match status" value="1"/>
</dbReference>
<dbReference type="Pfam" id="PF00931">
    <property type="entry name" value="NB-ARC"/>
    <property type="match status" value="1"/>
</dbReference>
<gene>
    <name evidence="18" type="ORF">MTR67_053182</name>
</gene>
<evidence type="ECO:0000259" key="17">
    <source>
        <dbReference type="Pfam" id="PF23598"/>
    </source>
</evidence>
<dbReference type="EMBL" id="CP133623">
    <property type="protein sequence ID" value="WMV59797.1"/>
    <property type="molecule type" value="Genomic_DNA"/>
</dbReference>
<evidence type="ECO:0000256" key="5">
    <source>
        <dbReference type="ARBA" id="ARBA00022490"/>
    </source>
</evidence>
<dbReference type="Gene3D" id="3.40.50.150">
    <property type="entry name" value="Vaccinia Virus protein VP39"/>
    <property type="match status" value="1"/>
</dbReference>
<evidence type="ECO:0000256" key="13">
    <source>
        <dbReference type="ARBA" id="ARBA00023136"/>
    </source>
</evidence>
<keyword evidence="7" id="KW-0381">Hypersensitive response</keyword>
<dbReference type="Gene3D" id="3.40.50.300">
    <property type="entry name" value="P-loop containing nucleotide triphosphate hydrolases"/>
    <property type="match status" value="1"/>
</dbReference>
<evidence type="ECO:0000313" key="19">
    <source>
        <dbReference type="Proteomes" id="UP001234989"/>
    </source>
</evidence>
<name>A0AAF0V7K1_SOLVR</name>
<dbReference type="SUPFAM" id="SSF52058">
    <property type="entry name" value="L domain-like"/>
    <property type="match status" value="1"/>
</dbReference>
<dbReference type="InterPro" id="IPR002182">
    <property type="entry name" value="NB-ARC"/>
</dbReference>
<dbReference type="GO" id="GO:0016020">
    <property type="term" value="C:membrane"/>
    <property type="evidence" value="ECO:0007669"/>
    <property type="project" value="UniProtKB-SubCell"/>
</dbReference>
<dbReference type="GO" id="GO:0043531">
    <property type="term" value="F:ADP binding"/>
    <property type="evidence" value="ECO:0007669"/>
    <property type="project" value="InterPro"/>
</dbReference>
<evidence type="ECO:0000256" key="8">
    <source>
        <dbReference type="ARBA" id="ARBA00022737"/>
    </source>
</evidence>
<dbReference type="FunFam" id="1.10.10.10:FF:000322">
    <property type="entry name" value="Probable disease resistance protein At1g63360"/>
    <property type="match status" value="1"/>
</dbReference>
<protein>
    <submittedName>
        <fullName evidence="18">Uncharacterized protein</fullName>
    </submittedName>
</protein>
<evidence type="ECO:0000256" key="12">
    <source>
        <dbReference type="ARBA" id="ARBA00023054"/>
    </source>
</evidence>
<sequence length="997" mass="113494">MLNEWMEMHNMYTKSKDEEAHLASTTSISQHVVEPQDMMVGHENELEMIMQDQLARGASELEVVSIVGMGGIGKTTLADKIYNDPFIMSRFDIRAKATVSQEYCAKKVLLSLLSSTSGKTDEHQDDGQLADRLQKSLKGGRILLTTRKMEVAEYASSGKPPNQMQLLNFDESWKLLQREVFVKNCFSPEFEQLGKQIALKCGGLPLAIVVIAGLLSKIGEAFDQWTSVAENVSSVVSTDHNVQCMRVLALSYHHLPNHLRACFLYFAMFPEDTVIFVNKLVKLWAAEGFLKVEMMKSIEEVAEKCVKDLIDRNLIFVHSVSSFDGKIKACRMHDVIRELCLREARNTNFVNVMMDNETPCGQSRNFSTRGVWISIRSKQSKLAASQLSMVRNNDSYSVLLFTEDPSSSTVMQHLKHFKLSMVRNNDSYSVLLFTEDPSSSTVMQHLKHFKLSMVRNNDSYSVLLFTEDPSSSTVMQHLKHFKVLRVLDLASLALHIFPSCIVELFHLRYLALSVYSSSNDWDICIPPSITRLQYLQTLILKFPTSLAWKYTRPFILQSRIFKMSQLRHLSLDWNYLNESMGRSWLLRNLQCLSGLNPLSCTSSIFRLLPNVKKLQICGIQEDYIRKDKVFDDLCCLDQLTELKFKIRKMIGRAIYDTSFVLPPLGAFPKNLKKLAFTGTRLHWKDLEILGKLPKLEALKLGYDACIGTDWEVGEEGFPHLKFLQLKHLYLHNWRASSDHFPRLERLVINRCWSMYSIPQDFVDITTLQLIHISDCAKSVGNSAKKIQQEIEDNYGSSVERGSEEIELEQYPTGAHIASRMLYTAENSFEDVNSKVVADFGCGCGTLGLAAGLLGAESVIGLDIDAESLEIAYANADELELDMDFIQCDISNLKWRGQIVETVVMNPPFGTRRKGADMDFLSSAMKVASQAVYSLHKTTTREHVKRAALRDYNARSAEVICELRYDVPKLYKFHKKKEVDIAVDLWRFVPQRKQERSL</sequence>
<dbReference type="InterPro" id="IPR036388">
    <property type="entry name" value="WH-like_DNA-bd_sf"/>
</dbReference>
<dbReference type="Pfam" id="PF23559">
    <property type="entry name" value="WHD_DRP"/>
    <property type="match status" value="1"/>
</dbReference>
<organism evidence="18 19">
    <name type="scientific">Solanum verrucosum</name>
    <dbReference type="NCBI Taxonomy" id="315347"/>
    <lineage>
        <taxon>Eukaryota</taxon>
        <taxon>Viridiplantae</taxon>
        <taxon>Streptophyta</taxon>
        <taxon>Embryophyta</taxon>
        <taxon>Tracheophyta</taxon>
        <taxon>Spermatophyta</taxon>
        <taxon>Magnoliopsida</taxon>
        <taxon>eudicotyledons</taxon>
        <taxon>Gunneridae</taxon>
        <taxon>Pentapetalae</taxon>
        <taxon>asterids</taxon>
        <taxon>lamiids</taxon>
        <taxon>Solanales</taxon>
        <taxon>Solanaceae</taxon>
        <taxon>Solanoideae</taxon>
        <taxon>Solaneae</taxon>
        <taxon>Solanum</taxon>
    </lineage>
</organism>
<keyword evidence="9" id="KW-0547">Nucleotide-binding</keyword>
<keyword evidence="13" id="KW-0472">Membrane</keyword>
<dbReference type="SUPFAM" id="SSF53335">
    <property type="entry name" value="S-adenosyl-L-methionine-dependent methyltransferases"/>
    <property type="match status" value="1"/>
</dbReference>
<comment type="similarity">
    <text evidence="4">Belongs to the disease resistance NB-LRR family.</text>
</comment>
<feature type="domain" description="Disease resistance R13L4/SHOC-2-like LRR" evidence="17">
    <location>
        <begin position="470"/>
        <end position="772"/>
    </location>
</feature>
<feature type="domain" description="Methyltransferase small" evidence="15">
    <location>
        <begin position="828"/>
        <end position="913"/>
    </location>
</feature>
<evidence type="ECO:0000259" key="16">
    <source>
        <dbReference type="Pfam" id="PF23559"/>
    </source>
</evidence>
<dbReference type="GO" id="GO:0009626">
    <property type="term" value="P:plant-type hypersensitive response"/>
    <property type="evidence" value="ECO:0007669"/>
    <property type="project" value="UniProtKB-KW"/>
</dbReference>
<dbReference type="InterPro" id="IPR042197">
    <property type="entry name" value="Apaf_helical"/>
</dbReference>
<comment type="function">
    <text evidence="1">Confers resistance to late blight (Phytophthora infestans) races carrying the avirulence gene Avr1. Resistance proteins guard the plant against pathogens that contain an appropriate avirulence protein via an indirect interaction with this avirulence protein. That triggers a defense system including the hypersensitive response, which restricts the pathogen growth.</text>
</comment>
<dbReference type="InterPro" id="IPR058922">
    <property type="entry name" value="WHD_DRP"/>
</dbReference>
<dbReference type="GO" id="GO:0008168">
    <property type="term" value="F:methyltransferase activity"/>
    <property type="evidence" value="ECO:0007669"/>
    <property type="project" value="InterPro"/>
</dbReference>
<dbReference type="AlphaFoldDB" id="A0AAF0V7K1"/>
<dbReference type="Proteomes" id="UP001234989">
    <property type="component" value="Chromosome 12"/>
</dbReference>
<dbReference type="InterPro" id="IPR029063">
    <property type="entry name" value="SAM-dependent_MTases_sf"/>
</dbReference>
<keyword evidence="6" id="KW-0433">Leucine-rich repeat</keyword>
<proteinExistence type="inferred from homology"/>
<accession>A0AAF0V7K1</accession>
<dbReference type="Gene3D" id="3.80.10.10">
    <property type="entry name" value="Ribonuclease Inhibitor"/>
    <property type="match status" value="1"/>
</dbReference>
<dbReference type="Pfam" id="PF23598">
    <property type="entry name" value="LRR_14"/>
    <property type="match status" value="1"/>
</dbReference>
<keyword evidence="19" id="KW-1185">Reference proteome</keyword>
<evidence type="ECO:0000259" key="15">
    <source>
        <dbReference type="Pfam" id="PF05175"/>
    </source>
</evidence>
<dbReference type="Gene3D" id="1.10.10.10">
    <property type="entry name" value="Winged helix-like DNA-binding domain superfamily/Winged helix DNA-binding domain"/>
    <property type="match status" value="1"/>
</dbReference>
<dbReference type="InterPro" id="IPR007848">
    <property type="entry name" value="Small_mtfrase_dom"/>
</dbReference>
<keyword evidence="10" id="KW-0611">Plant defense</keyword>
<dbReference type="CDD" id="cd02440">
    <property type="entry name" value="AdoMet_MTases"/>
    <property type="match status" value="1"/>
</dbReference>
<dbReference type="GO" id="GO:0005737">
    <property type="term" value="C:cytoplasm"/>
    <property type="evidence" value="ECO:0007669"/>
    <property type="project" value="UniProtKB-SubCell"/>
</dbReference>
<dbReference type="InterPro" id="IPR032675">
    <property type="entry name" value="LRR_dom_sf"/>
</dbReference>
<evidence type="ECO:0000256" key="3">
    <source>
        <dbReference type="ARBA" id="ARBA00004496"/>
    </source>
</evidence>
<evidence type="ECO:0000256" key="7">
    <source>
        <dbReference type="ARBA" id="ARBA00022667"/>
    </source>
</evidence>
<evidence type="ECO:0000256" key="6">
    <source>
        <dbReference type="ARBA" id="ARBA00022614"/>
    </source>
</evidence>
<reference evidence="18" key="1">
    <citation type="submission" date="2023-08" db="EMBL/GenBank/DDBJ databases">
        <title>A de novo genome assembly of Solanum verrucosum Schlechtendal, a Mexican diploid species geographically isolated from the other diploid A-genome species in potato relatives.</title>
        <authorList>
            <person name="Hosaka K."/>
        </authorList>
    </citation>
    <scope>NUCLEOTIDE SEQUENCE</scope>
    <source>
        <tissue evidence="18">Young leaves</tissue>
    </source>
</reference>
<feature type="domain" description="NB-ARC" evidence="14">
    <location>
        <begin position="51"/>
        <end position="144"/>
    </location>
</feature>
<dbReference type="PANTHER" id="PTHR23155">
    <property type="entry name" value="DISEASE RESISTANCE PROTEIN RP"/>
    <property type="match status" value="1"/>
</dbReference>
<evidence type="ECO:0000259" key="14">
    <source>
        <dbReference type="Pfam" id="PF00931"/>
    </source>
</evidence>
<keyword evidence="5" id="KW-0963">Cytoplasm</keyword>
<evidence type="ECO:0000256" key="2">
    <source>
        <dbReference type="ARBA" id="ARBA00004170"/>
    </source>
</evidence>
<dbReference type="PANTHER" id="PTHR23155:SF1152">
    <property type="entry name" value="AAA+ ATPASE DOMAIN-CONTAINING PROTEIN"/>
    <property type="match status" value="1"/>
</dbReference>
<dbReference type="InterPro" id="IPR027417">
    <property type="entry name" value="P-loop_NTPase"/>
</dbReference>
<evidence type="ECO:0000256" key="9">
    <source>
        <dbReference type="ARBA" id="ARBA00022741"/>
    </source>
</evidence>
<evidence type="ECO:0000313" key="18">
    <source>
        <dbReference type="EMBL" id="WMV59797.1"/>
    </source>
</evidence>
<evidence type="ECO:0000256" key="10">
    <source>
        <dbReference type="ARBA" id="ARBA00022821"/>
    </source>
</evidence>